<evidence type="ECO:0000313" key="2">
    <source>
        <dbReference type="Proteomes" id="UP000828941"/>
    </source>
</evidence>
<evidence type="ECO:0000313" key="1">
    <source>
        <dbReference type="EMBL" id="KAI4295612.1"/>
    </source>
</evidence>
<protein>
    <submittedName>
        <fullName evidence="1">Uncharacterized protein</fullName>
    </submittedName>
</protein>
<comment type="caution">
    <text evidence="1">The sequence shown here is derived from an EMBL/GenBank/DDBJ whole genome shotgun (WGS) entry which is preliminary data.</text>
</comment>
<reference evidence="1 2" key="1">
    <citation type="journal article" date="2022" name="DNA Res.">
        <title>Chromosomal-level genome assembly of the orchid tree Bauhinia variegata (Leguminosae; Cercidoideae) supports the allotetraploid origin hypothesis of Bauhinia.</title>
        <authorList>
            <person name="Zhong Y."/>
            <person name="Chen Y."/>
            <person name="Zheng D."/>
            <person name="Pang J."/>
            <person name="Liu Y."/>
            <person name="Luo S."/>
            <person name="Meng S."/>
            <person name="Qian L."/>
            <person name="Wei D."/>
            <person name="Dai S."/>
            <person name="Zhou R."/>
        </authorList>
    </citation>
    <scope>NUCLEOTIDE SEQUENCE [LARGE SCALE GENOMIC DNA]</scope>
    <source>
        <strain evidence="1">BV-YZ2020</strain>
    </source>
</reference>
<accession>A0ACB9KEL2</accession>
<organism evidence="1 2">
    <name type="scientific">Bauhinia variegata</name>
    <name type="common">Purple orchid tree</name>
    <name type="synonym">Phanera variegata</name>
    <dbReference type="NCBI Taxonomy" id="167791"/>
    <lineage>
        <taxon>Eukaryota</taxon>
        <taxon>Viridiplantae</taxon>
        <taxon>Streptophyta</taxon>
        <taxon>Embryophyta</taxon>
        <taxon>Tracheophyta</taxon>
        <taxon>Spermatophyta</taxon>
        <taxon>Magnoliopsida</taxon>
        <taxon>eudicotyledons</taxon>
        <taxon>Gunneridae</taxon>
        <taxon>Pentapetalae</taxon>
        <taxon>rosids</taxon>
        <taxon>fabids</taxon>
        <taxon>Fabales</taxon>
        <taxon>Fabaceae</taxon>
        <taxon>Cercidoideae</taxon>
        <taxon>Cercideae</taxon>
        <taxon>Bauhiniinae</taxon>
        <taxon>Bauhinia</taxon>
    </lineage>
</organism>
<sequence length="55" mass="6250">MVIQRIELCINLVRMAIEFVMVVAETVVNIQERTTESLVQLNRPTTHVPLSGFLP</sequence>
<proteinExistence type="predicted"/>
<keyword evidence="2" id="KW-1185">Reference proteome</keyword>
<gene>
    <name evidence="1" type="ORF">L6164_035638</name>
</gene>
<dbReference type="EMBL" id="CM039439">
    <property type="protein sequence ID" value="KAI4295612.1"/>
    <property type="molecule type" value="Genomic_DNA"/>
</dbReference>
<name>A0ACB9KEL2_BAUVA</name>
<dbReference type="Proteomes" id="UP000828941">
    <property type="component" value="Chromosome 14"/>
</dbReference>